<dbReference type="STRING" id="500635.MITSMUL_03089"/>
<organism evidence="1 2">
    <name type="scientific">Mitsuokella multacida DSM 20544</name>
    <dbReference type="NCBI Taxonomy" id="500635"/>
    <lineage>
        <taxon>Bacteria</taxon>
        <taxon>Bacillati</taxon>
        <taxon>Bacillota</taxon>
        <taxon>Negativicutes</taxon>
        <taxon>Selenomonadales</taxon>
        <taxon>Selenomonadaceae</taxon>
        <taxon>Mitsuokella</taxon>
    </lineage>
</organism>
<dbReference type="GeneID" id="93480321"/>
<dbReference type="AlphaFoldDB" id="C9KJ92"/>
<dbReference type="EMBL" id="ABWK02000001">
    <property type="protein sequence ID" value="EEX69958.1"/>
    <property type="molecule type" value="Genomic_DNA"/>
</dbReference>
<comment type="caution">
    <text evidence="1">The sequence shown here is derived from an EMBL/GenBank/DDBJ whole genome shotgun (WGS) entry which is preliminary data.</text>
</comment>
<reference evidence="1" key="1">
    <citation type="submission" date="2009-09" db="EMBL/GenBank/DDBJ databases">
        <authorList>
            <person name="Weinstock G."/>
            <person name="Sodergren E."/>
            <person name="Clifton S."/>
            <person name="Fulton L."/>
            <person name="Fulton B."/>
            <person name="Courtney L."/>
            <person name="Fronick C."/>
            <person name="Harrison M."/>
            <person name="Strong C."/>
            <person name="Farmer C."/>
            <person name="Delahaunty K."/>
            <person name="Markovic C."/>
            <person name="Hall O."/>
            <person name="Minx P."/>
            <person name="Tomlinson C."/>
            <person name="Mitreva M."/>
            <person name="Nelson J."/>
            <person name="Hou S."/>
            <person name="Wollam A."/>
            <person name="Pepin K.H."/>
            <person name="Johnson M."/>
            <person name="Bhonagiri V."/>
            <person name="Nash W.E."/>
            <person name="Warren W."/>
            <person name="Chinwalla A."/>
            <person name="Mardis E.R."/>
            <person name="Wilson R.K."/>
        </authorList>
    </citation>
    <scope>NUCLEOTIDE SEQUENCE [LARGE SCALE GENOMIC DNA]</scope>
    <source>
        <strain evidence="1">DSM 20544</strain>
    </source>
</reference>
<evidence type="ECO:0000313" key="1">
    <source>
        <dbReference type="EMBL" id="EEX69958.1"/>
    </source>
</evidence>
<keyword evidence="2" id="KW-1185">Reference proteome</keyword>
<dbReference type="Proteomes" id="UP000003671">
    <property type="component" value="Unassembled WGS sequence"/>
</dbReference>
<accession>C9KJ92</accession>
<gene>
    <name evidence="1" type="ORF">MITSMUL_03089</name>
</gene>
<dbReference type="HOGENOM" id="CLU_2356614_0_0_9"/>
<sequence>MNNEYKDIIKKCFPTMRDDDLEAVFDVAKIAEKRFNMCADFRSAVEEHLKDKGYSKKKLKDFIELYDAVFAIGNSTGATMFALATDTVKTNHLFDF</sequence>
<name>C9KJ92_9FIRM</name>
<dbReference type="RefSeq" id="WP_005838935.1">
    <property type="nucleotide sequence ID" value="NZ_GG697141.2"/>
</dbReference>
<protein>
    <submittedName>
        <fullName evidence="1">Uncharacterized protein</fullName>
    </submittedName>
</protein>
<evidence type="ECO:0000313" key="2">
    <source>
        <dbReference type="Proteomes" id="UP000003671"/>
    </source>
</evidence>
<proteinExistence type="predicted"/>